<keyword evidence="3" id="KW-1185">Reference proteome</keyword>
<protein>
    <submittedName>
        <fullName evidence="2">Uncharacterized protein</fullName>
    </submittedName>
</protein>
<comment type="caution">
    <text evidence="2">The sequence shown here is derived from an EMBL/GenBank/DDBJ whole genome shotgun (WGS) entry which is preliminary data.</text>
</comment>
<name>A0A843X5A4_COLES</name>
<evidence type="ECO:0000313" key="2">
    <source>
        <dbReference type="EMBL" id="MQM13265.1"/>
    </source>
</evidence>
<reference evidence="2" key="1">
    <citation type="submission" date="2017-07" db="EMBL/GenBank/DDBJ databases">
        <title>Taro Niue Genome Assembly and Annotation.</title>
        <authorList>
            <person name="Atibalentja N."/>
            <person name="Keating K."/>
            <person name="Fields C.J."/>
        </authorList>
    </citation>
    <scope>NUCLEOTIDE SEQUENCE</scope>
    <source>
        <strain evidence="2">Niue_2</strain>
        <tissue evidence="2">Leaf</tissue>
    </source>
</reference>
<dbReference type="AlphaFoldDB" id="A0A843X5A4"/>
<accession>A0A843X5A4</accession>
<dbReference type="EMBL" id="NMUH01005627">
    <property type="protein sequence ID" value="MQM13265.1"/>
    <property type="molecule type" value="Genomic_DNA"/>
</dbReference>
<sequence length="146" mass="15910">MHTRQSETTVEGKRRAKARRSRDRGERVVEVEILGAIKGLAEILGAITGFVRIVDNPRREVGYKNPRAVLPFDSTSNLSVGVFPHRGDSVVLQVDAGVWRGELGLSPPLGSHLVKADSVTPVVTVLVRTGDHLFPLPLVEVCWAQA</sequence>
<organism evidence="2 3">
    <name type="scientific">Colocasia esculenta</name>
    <name type="common">Wild taro</name>
    <name type="synonym">Arum esculentum</name>
    <dbReference type="NCBI Taxonomy" id="4460"/>
    <lineage>
        <taxon>Eukaryota</taxon>
        <taxon>Viridiplantae</taxon>
        <taxon>Streptophyta</taxon>
        <taxon>Embryophyta</taxon>
        <taxon>Tracheophyta</taxon>
        <taxon>Spermatophyta</taxon>
        <taxon>Magnoliopsida</taxon>
        <taxon>Liliopsida</taxon>
        <taxon>Araceae</taxon>
        <taxon>Aroideae</taxon>
        <taxon>Colocasieae</taxon>
        <taxon>Colocasia</taxon>
    </lineage>
</organism>
<evidence type="ECO:0000313" key="3">
    <source>
        <dbReference type="Proteomes" id="UP000652761"/>
    </source>
</evidence>
<gene>
    <name evidence="2" type="ORF">Taro_046191</name>
</gene>
<proteinExistence type="predicted"/>
<dbReference type="Proteomes" id="UP000652761">
    <property type="component" value="Unassembled WGS sequence"/>
</dbReference>
<evidence type="ECO:0000256" key="1">
    <source>
        <dbReference type="SAM" id="MobiDB-lite"/>
    </source>
</evidence>
<feature type="region of interest" description="Disordered" evidence="1">
    <location>
        <begin position="1"/>
        <end position="22"/>
    </location>
</feature>